<dbReference type="PANTHER" id="PTHR46577">
    <property type="entry name" value="HTH-TYPE TRANSCRIPTIONAL REGULATORY PROTEIN GABR"/>
    <property type="match status" value="1"/>
</dbReference>
<gene>
    <name evidence="8" type="ORF">ACIPEN_08410</name>
</gene>
<keyword evidence="5" id="KW-0804">Transcription</keyword>
<dbReference type="EMBL" id="JBIUZV010000003">
    <property type="protein sequence ID" value="MFJ3045837.1"/>
    <property type="molecule type" value="Genomic_DNA"/>
</dbReference>
<dbReference type="PANTHER" id="PTHR46577:SF2">
    <property type="entry name" value="TRANSCRIPTIONAL REGULATORY PROTEIN"/>
    <property type="match status" value="1"/>
</dbReference>
<protein>
    <submittedName>
        <fullName evidence="8">PLP-dependent aminotransferase family protein</fullName>
    </submittedName>
</protein>
<dbReference type="InterPro" id="IPR015422">
    <property type="entry name" value="PyrdxlP-dep_Trfase_small"/>
</dbReference>
<comment type="caution">
    <text evidence="8">The sequence shown here is derived from an EMBL/GenBank/DDBJ whole genome shotgun (WGS) entry which is preliminary data.</text>
</comment>
<dbReference type="InterPro" id="IPR051446">
    <property type="entry name" value="HTH_trans_reg/aminotransferase"/>
</dbReference>
<dbReference type="PROSITE" id="PS50949">
    <property type="entry name" value="HTH_GNTR"/>
    <property type="match status" value="1"/>
</dbReference>
<dbReference type="GO" id="GO:0008483">
    <property type="term" value="F:transaminase activity"/>
    <property type="evidence" value="ECO:0007669"/>
    <property type="project" value="UniProtKB-KW"/>
</dbReference>
<evidence type="ECO:0000313" key="9">
    <source>
        <dbReference type="Proteomes" id="UP001617427"/>
    </source>
</evidence>
<comment type="similarity">
    <text evidence="1">In the C-terminal section; belongs to the class-I pyridoxal-phosphate-dependent aminotransferase family.</text>
</comment>
<dbReference type="Proteomes" id="UP001617427">
    <property type="component" value="Unassembled WGS sequence"/>
</dbReference>
<dbReference type="Gene3D" id="1.10.10.10">
    <property type="entry name" value="Winged helix-like DNA-binding domain superfamily/Winged helix DNA-binding domain"/>
    <property type="match status" value="1"/>
</dbReference>
<sequence>MDTSLLIPDSTDTRPALTDGTVSASPGADAVPDAGASRMPLYRKLAEHYQGAIQAGTLVVGDRMPSVRDLMRQHQVSLSTSLQTLRHMEEGGWLEARPRSGYFVRQPRRSAIRPVQEPKSLMAIDPAQYVGIHEKVSKYIALRQKCAPRIDLSGMTCAPELYAVDTLKQAAMRALREHPELLTSAMPHNGNQGFRQAVARRALNAGMRIDADEVVVTHGCIEALNLALRAVAGPGDTIAVESPTYFGLLQALENLGMRALEIPTSPHTGISAEALELAVRTYGNIKAVVVVPNLQNPLGCIMPDVNKDKLVRLCEELHLPLIEDDAYTELADGNVAPSTLKSRDRSGNVIYCASLNKVLAPGMRLGWMNGGRWHERVMMLKFTHTRANEEWTQITAADFLASPAYDRHLRRLRELLKEQRERMAESIAAYFPEGTRLTVPSGGVGMWVELPSQVCSQRLFEQALVEGVGVSPGAIFSNSNRYGHFLRICCGHPFTRELDQALRQLGQIGHSLAA</sequence>
<organism evidence="8 9">
    <name type="scientific">Herbaspirillum chlorophenolicum</name>
    <dbReference type="NCBI Taxonomy" id="211589"/>
    <lineage>
        <taxon>Bacteria</taxon>
        <taxon>Pseudomonadati</taxon>
        <taxon>Pseudomonadota</taxon>
        <taxon>Betaproteobacteria</taxon>
        <taxon>Burkholderiales</taxon>
        <taxon>Oxalobacteraceae</taxon>
        <taxon>Herbaspirillum</taxon>
    </lineage>
</organism>
<evidence type="ECO:0000256" key="5">
    <source>
        <dbReference type="ARBA" id="ARBA00023163"/>
    </source>
</evidence>
<feature type="domain" description="HTH gntR-type" evidence="7">
    <location>
        <begin position="39"/>
        <end position="107"/>
    </location>
</feature>
<evidence type="ECO:0000256" key="1">
    <source>
        <dbReference type="ARBA" id="ARBA00005384"/>
    </source>
</evidence>
<name>A0ABW8EWL4_9BURK</name>
<keyword evidence="2" id="KW-0663">Pyridoxal phosphate</keyword>
<evidence type="ECO:0000256" key="6">
    <source>
        <dbReference type="SAM" id="MobiDB-lite"/>
    </source>
</evidence>
<dbReference type="Pfam" id="PF00392">
    <property type="entry name" value="GntR"/>
    <property type="match status" value="1"/>
</dbReference>
<dbReference type="SUPFAM" id="SSF46785">
    <property type="entry name" value="Winged helix' DNA-binding domain"/>
    <property type="match status" value="1"/>
</dbReference>
<dbReference type="SMART" id="SM00345">
    <property type="entry name" value="HTH_GNTR"/>
    <property type="match status" value="1"/>
</dbReference>
<keyword evidence="8" id="KW-0808">Transferase</keyword>
<keyword evidence="4" id="KW-0238">DNA-binding</keyword>
<dbReference type="CDD" id="cd00609">
    <property type="entry name" value="AAT_like"/>
    <property type="match status" value="1"/>
</dbReference>
<dbReference type="InterPro" id="IPR015421">
    <property type="entry name" value="PyrdxlP-dep_Trfase_major"/>
</dbReference>
<dbReference type="InterPro" id="IPR036388">
    <property type="entry name" value="WH-like_DNA-bd_sf"/>
</dbReference>
<accession>A0ABW8EWL4</accession>
<dbReference type="RefSeq" id="WP_402699610.1">
    <property type="nucleotide sequence ID" value="NZ_JBIUZV010000003.1"/>
</dbReference>
<dbReference type="CDD" id="cd07377">
    <property type="entry name" value="WHTH_GntR"/>
    <property type="match status" value="1"/>
</dbReference>
<evidence type="ECO:0000256" key="4">
    <source>
        <dbReference type="ARBA" id="ARBA00023125"/>
    </source>
</evidence>
<evidence type="ECO:0000256" key="2">
    <source>
        <dbReference type="ARBA" id="ARBA00022898"/>
    </source>
</evidence>
<dbReference type="InterPro" id="IPR000524">
    <property type="entry name" value="Tscrpt_reg_HTH_GntR"/>
</dbReference>
<dbReference type="Pfam" id="PF00155">
    <property type="entry name" value="Aminotran_1_2"/>
    <property type="match status" value="1"/>
</dbReference>
<feature type="region of interest" description="Disordered" evidence="6">
    <location>
        <begin position="1"/>
        <end position="35"/>
    </location>
</feature>
<dbReference type="SUPFAM" id="SSF53383">
    <property type="entry name" value="PLP-dependent transferases"/>
    <property type="match status" value="1"/>
</dbReference>
<dbReference type="InterPro" id="IPR004839">
    <property type="entry name" value="Aminotransferase_I/II_large"/>
</dbReference>
<dbReference type="InterPro" id="IPR036390">
    <property type="entry name" value="WH_DNA-bd_sf"/>
</dbReference>
<evidence type="ECO:0000313" key="8">
    <source>
        <dbReference type="EMBL" id="MFJ3045837.1"/>
    </source>
</evidence>
<dbReference type="Gene3D" id="3.90.1150.10">
    <property type="entry name" value="Aspartate Aminotransferase, domain 1"/>
    <property type="match status" value="1"/>
</dbReference>
<proteinExistence type="inferred from homology"/>
<evidence type="ECO:0000256" key="3">
    <source>
        <dbReference type="ARBA" id="ARBA00023015"/>
    </source>
</evidence>
<evidence type="ECO:0000259" key="7">
    <source>
        <dbReference type="PROSITE" id="PS50949"/>
    </source>
</evidence>
<dbReference type="Gene3D" id="3.40.640.10">
    <property type="entry name" value="Type I PLP-dependent aspartate aminotransferase-like (Major domain)"/>
    <property type="match status" value="1"/>
</dbReference>
<keyword evidence="9" id="KW-1185">Reference proteome</keyword>
<keyword evidence="3" id="KW-0805">Transcription regulation</keyword>
<dbReference type="InterPro" id="IPR015424">
    <property type="entry name" value="PyrdxlP-dep_Trfase"/>
</dbReference>
<reference evidence="8 9" key="1">
    <citation type="submission" date="2024-10" db="EMBL/GenBank/DDBJ databases">
        <title>The Natural Products Discovery Center: Release of the First 8490 Sequenced Strains for Exploring Actinobacteria Biosynthetic Diversity.</title>
        <authorList>
            <person name="Kalkreuter E."/>
            <person name="Kautsar S.A."/>
            <person name="Yang D."/>
            <person name="Bader C.D."/>
            <person name="Teijaro C.N."/>
            <person name="Fluegel L."/>
            <person name="Davis C.M."/>
            <person name="Simpson J.R."/>
            <person name="Lauterbach L."/>
            <person name="Steele A.D."/>
            <person name="Gui C."/>
            <person name="Meng S."/>
            <person name="Li G."/>
            <person name="Viehrig K."/>
            <person name="Ye F."/>
            <person name="Su P."/>
            <person name="Kiefer A.F."/>
            <person name="Nichols A."/>
            <person name="Cepeda A.J."/>
            <person name="Yan W."/>
            <person name="Fan B."/>
            <person name="Jiang Y."/>
            <person name="Adhikari A."/>
            <person name="Zheng C.-J."/>
            <person name="Schuster L."/>
            <person name="Cowan T.M."/>
            <person name="Smanski M.J."/>
            <person name="Chevrette M.G."/>
            <person name="De Carvalho L.P.S."/>
            <person name="Shen B."/>
        </authorList>
    </citation>
    <scope>NUCLEOTIDE SEQUENCE [LARGE SCALE GENOMIC DNA]</scope>
    <source>
        <strain evidence="8 9">NPDC087045</strain>
    </source>
</reference>
<keyword evidence="8" id="KW-0032">Aminotransferase</keyword>